<dbReference type="AlphaFoldDB" id="A0AA86V9Z8"/>
<reference evidence="3" key="1">
    <citation type="submission" date="2023-06" db="EMBL/GenBank/DDBJ databases">
        <authorList>
            <person name="Kurt Z."/>
        </authorList>
    </citation>
    <scope>NUCLEOTIDE SEQUENCE</scope>
</reference>
<dbReference type="InterPro" id="IPR032675">
    <property type="entry name" value="LRR_dom_sf"/>
</dbReference>
<evidence type="ECO:0000256" key="2">
    <source>
        <dbReference type="ARBA" id="ARBA00022737"/>
    </source>
</evidence>
<reference evidence="4 5" key="2">
    <citation type="submission" date="2024-07" db="EMBL/GenBank/DDBJ databases">
        <authorList>
            <person name="Akdeniz Z."/>
        </authorList>
    </citation>
    <scope>NUCLEOTIDE SEQUENCE [LARGE SCALE GENOMIC DNA]</scope>
</reference>
<evidence type="ECO:0000256" key="1">
    <source>
        <dbReference type="ARBA" id="ARBA00022614"/>
    </source>
</evidence>
<keyword evidence="5" id="KW-1185">Reference proteome</keyword>
<name>A0AA86V9Z8_9EUKA</name>
<accession>A0AA86V9Z8</accession>
<evidence type="ECO:0000313" key="4">
    <source>
        <dbReference type="EMBL" id="CAL5984165.1"/>
    </source>
</evidence>
<dbReference type="SUPFAM" id="SSF52058">
    <property type="entry name" value="L domain-like"/>
    <property type="match status" value="1"/>
</dbReference>
<evidence type="ECO:0000313" key="5">
    <source>
        <dbReference type="Proteomes" id="UP001642409"/>
    </source>
</evidence>
<dbReference type="PANTHER" id="PTHR46652:SF3">
    <property type="entry name" value="LEUCINE-RICH REPEAT-CONTAINING PROTEIN 9"/>
    <property type="match status" value="1"/>
</dbReference>
<dbReference type="PANTHER" id="PTHR46652">
    <property type="entry name" value="LEUCINE-RICH REPEAT AND IQ DOMAIN-CONTAINING PROTEIN 1-RELATED"/>
    <property type="match status" value="1"/>
</dbReference>
<evidence type="ECO:0000313" key="3">
    <source>
        <dbReference type="EMBL" id="CAI9960598.1"/>
    </source>
</evidence>
<dbReference type="InterPro" id="IPR025875">
    <property type="entry name" value="Leu-rich_rpt_4"/>
</dbReference>
<organism evidence="3">
    <name type="scientific">Hexamita inflata</name>
    <dbReference type="NCBI Taxonomy" id="28002"/>
    <lineage>
        <taxon>Eukaryota</taxon>
        <taxon>Metamonada</taxon>
        <taxon>Diplomonadida</taxon>
        <taxon>Hexamitidae</taxon>
        <taxon>Hexamitinae</taxon>
        <taxon>Hexamita</taxon>
    </lineage>
</organism>
<gene>
    <name evidence="3" type="ORF">HINF_LOCUS48243</name>
    <name evidence="4" type="ORF">HINF_LOCUS7979</name>
</gene>
<dbReference type="EMBL" id="CATOUU010000931">
    <property type="protein sequence ID" value="CAI9960598.1"/>
    <property type="molecule type" value="Genomic_DNA"/>
</dbReference>
<dbReference type="InterPro" id="IPR001611">
    <property type="entry name" value="Leu-rich_rpt"/>
</dbReference>
<protein>
    <submittedName>
        <fullName evidence="3">Partial</fullName>
    </submittedName>
</protein>
<dbReference type="InterPro" id="IPR050836">
    <property type="entry name" value="SDS22/Internalin_LRR"/>
</dbReference>
<dbReference type="Proteomes" id="UP001642409">
    <property type="component" value="Unassembled WGS sequence"/>
</dbReference>
<dbReference type="EMBL" id="CAXDID020000016">
    <property type="protein sequence ID" value="CAL5984165.1"/>
    <property type="molecule type" value="Genomic_DNA"/>
</dbReference>
<keyword evidence="1" id="KW-0433">Leucine-rich repeat</keyword>
<dbReference type="PROSITE" id="PS51450">
    <property type="entry name" value="LRR"/>
    <property type="match status" value="2"/>
</dbReference>
<keyword evidence="2" id="KW-0677">Repeat</keyword>
<proteinExistence type="predicted"/>
<comment type="caution">
    <text evidence="3">The sequence shown here is derived from an EMBL/GenBank/DDBJ whole genome shotgun (WGS) entry which is preliminary data.</text>
</comment>
<sequence length="205" mass="23760">MQFKPHHEITSKEDLLNHFSSSQKLEICDLKQIEDLLEMNIPPEIWKDASNRNLLSFNLEFVQRTNKFTLTYNNIQQIDLLSFLTNLTELNLQNNKISDISAISKIKNLKKLQLRSNRIKDISALQSLPDLTHLNLSENILTTYTIALPNILYLNISLQFIDKNYCNINKLQDISGYNILLNQSVQICGEQKPQIQVLFLIRCSV</sequence>
<dbReference type="Gene3D" id="3.80.10.10">
    <property type="entry name" value="Ribonuclease Inhibitor"/>
    <property type="match status" value="1"/>
</dbReference>
<dbReference type="Pfam" id="PF12799">
    <property type="entry name" value="LRR_4"/>
    <property type="match status" value="2"/>
</dbReference>